<evidence type="ECO:0000259" key="7">
    <source>
        <dbReference type="SMART" id="SM00988"/>
    </source>
</evidence>
<dbReference type="GO" id="GO:0005737">
    <property type="term" value="C:cytoplasm"/>
    <property type="evidence" value="ECO:0007669"/>
    <property type="project" value="UniProtKB-SubCell"/>
</dbReference>
<dbReference type="Gene3D" id="2.60.260.20">
    <property type="entry name" value="Urease metallochaperone UreE, N-terminal domain"/>
    <property type="match status" value="1"/>
</dbReference>
<dbReference type="Gene3D" id="3.30.70.790">
    <property type="entry name" value="UreE, C-terminal domain"/>
    <property type="match status" value="1"/>
</dbReference>
<feature type="domain" description="UreE urease accessory N-terminal" evidence="7">
    <location>
        <begin position="5"/>
        <end position="69"/>
    </location>
</feature>
<dbReference type="Pfam" id="PF02814">
    <property type="entry name" value="UreE_N"/>
    <property type="match status" value="1"/>
</dbReference>
<keyword evidence="2 5" id="KW-0963">Cytoplasm</keyword>
<dbReference type="AlphaFoldDB" id="A0A940YBZ7"/>
<feature type="region of interest" description="Disordered" evidence="6">
    <location>
        <begin position="141"/>
        <end position="177"/>
    </location>
</feature>
<accession>A0A940YBZ7</accession>
<dbReference type="NCBIfam" id="NF009751">
    <property type="entry name" value="PRK13261.1-1"/>
    <property type="match status" value="1"/>
</dbReference>
<comment type="function">
    <text evidence="5">Involved in urease metallocenter assembly. Binds nickel. Probably functions as a nickel donor during metallocenter assembly.</text>
</comment>
<evidence type="ECO:0000256" key="1">
    <source>
        <dbReference type="ARBA" id="ARBA00004496"/>
    </source>
</evidence>
<dbReference type="GO" id="GO:0065003">
    <property type="term" value="P:protein-containing complex assembly"/>
    <property type="evidence" value="ECO:0007669"/>
    <property type="project" value="InterPro"/>
</dbReference>
<dbReference type="InterPro" id="IPR036118">
    <property type="entry name" value="UreE_N_sf"/>
</dbReference>
<evidence type="ECO:0000256" key="3">
    <source>
        <dbReference type="ARBA" id="ARBA00022596"/>
    </source>
</evidence>
<dbReference type="GO" id="GO:0019627">
    <property type="term" value="P:urea metabolic process"/>
    <property type="evidence" value="ECO:0007669"/>
    <property type="project" value="InterPro"/>
</dbReference>
<dbReference type="SMART" id="SM00988">
    <property type="entry name" value="UreE_N"/>
    <property type="match status" value="1"/>
</dbReference>
<dbReference type="InterPro" id="IPR012406">
    <property type="entry name" value="UreE"/>
</dbReference>
<evidence type="ECO:0000313" key="9">
    <source>
        <dbReference type="Proteomes" id="UP000676246"/>
    </source>
</evidence>
<dbReference type="GO" id="GO:0051082">
    <property type="term" value="F:unfolded protein binding"/>
    <property type="evidence" value="ECO:0007669"/>
    <property type="project" value="UniProtKB-UniRule"/>
</dbReference>
<evidence type="ECO:0000256" key="5">
    <source>
        <dbReference type="HAMAP-Rule" id="MF_00822"/>
    </source>
</evidence>
<evidence type="ECO:0000256" key="4">
    <source>
        <dbReference type="ARBA" id="ARBA00023186"/>
    </source>
</evidence>
<dbReference type="SUPFAM" id="SSF69737">
    <property type="entry name" value="Urease metallochaperone UreE, C-terminal domain"/>
    <property type="match status" value="1"/>
</dbReference>
<dbReference type="CDD" id="cd00571">
    <property type="entry name" value="UreE"/>
    <property type="match status" value="1"/>
</dbReference>
<keyword evidence="4 5" id="KW-0143">Chaperone</keyword>
<dbReference type="EMBL" id="JAGQDD010000002">
    <property type="protein sequence ID" value="MBQ0929892.1"/>
    <property type="molecule type" value="Genomic_DNA"/>
</dbReference>
<dbReference type="HAMAP" id="MF_00822">
    <property type="entry name" value="UreE"/>
    <property type="match status" value="1"/>
</dbReference>
<dbReference type="Pfam" id="PF05194">
    <property type="entry name" value="UreE_C"/>
    <property type="match status" value="1"/>
</dbReference>
<dbReference type="Proteomes" id="UP000676246">
    <property type="component" value="Unassembled WGS sequence"/>
</dbReference>
<dbReference type="SUPFAM" id="SSF69287">
    <property type="entry name" value="Urease metallochaperone UreE, N-terminal domain"/>
    <property type="match status" value="1"/>
</dbReference>
<comment type="similarity">
    <text evidence="5">Belongs to the UreE family.</text>
</comment>
<comment type="caution">
    <text evidence="8">The sequence shown here is derived from an EMBL/GenBank/DDBJ whole genome shotgun (WGS) entry which is preliminary data.</text>
</comment>
<dbReference type="GO" id="GO:0016151">
    <property type="term" value="F:nickel cation binding"/>
    <property type="evidence" value="ECO:0007669"/>
    <property type="project" value="UniProtKB-UniRule"/>
</dbReference>
<evidence type="ECO:0000313" key="8">
    <source>
        <dbReference type="EMBL" id="MBQ0929892.1"/>
    </source>
</evidence>
<sequence>MYSRRLPHGTRLAAPLLARAGLVSLDWDMRQKSRFDALTAQGERVLVVLPRGQVLRGGDVLVAEDGTLLRIEAAPQPVMRVRLRAGGQPFDLLRAAYHLGNRHVPLALAPDALLFEPDSVLAEMLGGLGLSVERCDAPFEPEGGAYGEHGHGHEGHSHSHGGHAHGEHHHDGHPHSH</sequence>
<proteinExistence type="inferred from homology"/>
<protein>
    <recommendedName>
        <fullName evidence="5">Urease accessory protein UreE</fullName>
    </recommendedName>
</protein>
<comment type="subcellular location">
    <subcellularLocation>
        <location evidence="1 5">Cytoplasm</location>
    </subcellularLocation>
</comment>
<dbReference type="InterPro" id="IPR007864">
    <property type="entry name" value="UreE_C_dom"/>
</dbReference>
<reference evidence="8 9" key="1">
    <citation type="submission" date="2021-04" db="EMBL/GenBank/DDBJ databases">
        <title>The genome sequence of Ideonella sp. 3Y2.</title>
        <authorList>
            <person name="Liu Y."/>
        </authorList>
    </citation>
    <scope>NUCLEOTIDE SEQUENCE [LARGE SCALE GENOMIC DNA]</scope>
    <source>
        <strain evidence="8 9">3Y2</strain>
    </source>
</reference>
<feature type="compositionally biased region" description="Basic and acidic residues" evidence="6">
    <location>
        <begin position="164"/>
        <end position="177"/>
    </location>
</feature>
<dbReference type="GO" id="GO:0006457">
    <property type="term" value="P:protein folding"/>
    <property type="evidence" value="ECO:0007669"/>
    <property type="project" value="InterPro"/>
</dbReference>
<dbReference type="InterPro" id="IPR004029">
    <property type="entry name" value="UreE_N"/>
</dbReference>
<keyword evidence="9" id="KW-1185">Reference proteome</keyword>
<feature type="compositionally biased region" description="Basic and acidic residues" evidence="6">
    <location>
        <begin position="148"/>
        <end position="157"/>
    </location>
</feature>
<evidence type="ECO:0000256" key="2">
    <source>
        <dbReference type="ARBA" id="ARBA00022490"/>
    </source>
</evidence>
<name>A0A940YBZ7_9BURK</name>
<evidence type="ECO:0000256" key="6">
    <source>
        <dbReference type="SAM" id="MobiDB-lite"/>
    </source>
</evidence>
<keyword evidence="3 5" id="KW-0533">Nickel</keyword>
<organism evidence="8 9">
    <name type="scientific">Ideonella alba</name>
    <dbReference type="NCBI Taxonomy" id="2824118"/>
    <lineage>
        <taxon>Bacteria</taxon>
        <taxon>Pseudomonadati</taxon>
        <taxon>Pseudomonadota</taxon>
        <taxon>Betaproteobacteria</taxon>
        <taxon>Burkholderiales</taxon>
        <taxon>Sphaerotilaceae</taxon>
        <taxon>Ideonella</taxon>
    </lineage>
</organism>
<gene>
    <name evidence="5 8" type="primary">ureE</name>
    <name evidence="8" type="ORF">KAK03_05275</name>
</gene>